<proteinExistence type="inferred from homology"/>
<dbReference type="InterPro" id="IPR018552">
    <property type="entry name" value="CENP-X"/>
</dbReference>
<feature type="region of interest" description="Disordered" evidence="7">
    <location>
        <begin position="1"/>
        <end position="106"/>
    </location>
</feature>
<evidence type="ECO:0000256" key="5">
    <source>
        <dbReference type="ARBA" id="ARBA00023204"/>
    </source>
</evidence>
<dbReference type="GO" id="GO:0000712">
    <property type="term" value="P:resolution of meiotic recombination intermediates"/>
    <property type="evidence" value="ECO:0007669"/>
    <property type="project" value="TreeGrafter"/>
</dbReference>
<feature type="compositionally biased region" description="Low complexity" evidence="7">
    <location>
        <begin position="20"/>
        <end position="35"/>
    </location>
</feature>
<comment type="subcellular location">
    <subcellularLocation>
        <location evidence="1">Nucleus</location>
    </subcellularLocation>
</comment>
<evidence type="ECO:0000256" key="2">
    <source>
        <dbReference type="ARBA" id="ARBA00009359"/>
    </source>
</evidence>
<keyword evidence="3" id="KW-0227">DNA damage</keyword>
<dbReference type="CDD" id="cd22921">
    <property type="entry name" value="HFD_CENP-X"/>
    <property type="match status" value="1"/>
</dbReference>
<reference evidence="8" key="1">
    <citation type="journal article" date="2023" name="Mol. Phylogenet. Evol.">
        <title>Genome-scale phylogeny and comparative genomics of the fungal order Sordariales.</title>
        <authorList>
            <person name="Hensen N."/>
            <person name="Bonometti L."/>
            <person name="Westerberg I."/>
            <person name="Brannstrom I.O."/>
            <person name="Guillou S."/>
            <person name="Cros-Aarteil S."/>
            <person name="Calhoun S."/>
            <person name="Haridas S."/>
            <person name="Kuo A."/>
            <person name="Mondo S."/>
            <person name="Pangilinan J."/>
            <person name="Riley R."/>
            <person name="LaButti K."/>
            <person name="Andreopoulos B."/>
            <person name="Lipzen A."/>
            <person name="Chen C."/>
            <person name="Yan M."/>
            <person name="Daum C."/>
            <person name="Ng V."/>
            <person name="Clum A."/>
            <person name="Steindorff A."/>
            <person name="Ohm R.A."/>
            <person name="Martin F."/>
            <person name="Silar P."/>
            <person name="Natvig D.O."/>
            <person name="Lalanne C."/>
            <person name="Gautier V."/>
            <person name="Ament-Velasquez S.L."/>
            <person name="Kruys A."/>
            <person name="Hutchinson M.I."/>
            <person name="Powell A.J."/>
            <person name="Barry K."/>
            <person name="Miller A.N."/>
            <person name="Grigoriev I.V."/>
            <person name="Debuchy R."/>
            <person name="Gladieux P."/>
            <person name="Hiltunen Thoren M."/>
            <person name="Johannesson H."/>
        </authorList>
    </citation>
    <scope>NUCLEOTIDE SEQUENCE</scope>
    <source>
        <strain evidence="8">PSN324</strain>
    </source>
</reference>
<keyword evidence="9" id="KW-1185">Reference proteome</keyword>
<dbReference type="GO" id="GO:0031297">
    <property type="term" value="P:replication fork processing"/>
    <property type="evidence" value="ECO:0007669"/>
    <property type="project" value="TreeGrafter"/>
</dbReference>
<accession>A0AAV9HVA9</accession>
<evidence type="ECO:0000313" key="8">
    <source>
        <dbReference type="EMBL" id="KAK4464658.1"/>
    </source>
</evidence>
<keyword evidence="6" id="KW-0539">Nucleus</keyword>
<evidence type="ECO:0000256" key="3">
    <source>
        <dbReference type="ARBA" id="ARBA00022763"/>
    </source>
</evidence>
<dbReference type="Gene3D" id="6.10.130.30">
    <property type="match status" value="1"/>
</dbReference>
<dbReference type="PANTHER" id="PTHR28680">
    <property type="entry name" value="CENTROMERE PROTEIN X"/>
    <property type="match status" value="1"/>
</dbReference>
<dbReference type="PANTHER" id="PTHR28680:SF1">
    <property type="entry name" value="CENTROMERE PROTEIN X"/>
    <property type="match status" value="1"/>
</dbReference>
<comment type="caution">
    <text evidence="8">The sequence shown here is derived from an EMBL/GenBank/DDBJ whole genome shotgun (WGS) entry which is preliminary data.</text>
</comment>
<evidence type="ECO:0000256" key="7">
    <source>
        <dbReference type="SAM" id="MobiDB-lite"/>
    </source>
</evidence>
<feature type="compositionally biased region" description="Acidic residues" evidence="7">
    <location>
        <begin position="57"/>
        <end position="98"/>
    </location>
</feature>
<evidence type="ECO:0000256" key="1">
    <source>
        <dbReference type="ARBA" id="ARBA00004123"/>
    </source>
</evidence>
<dbReference type="Pfam" id="PF09415">
    <property type="entry name" value="CENP-X"/>
    <property type="match status" value="1"/>
</dbReference>
<evidence type="ECO:0000313" key="9">
    <source>
        <dbReference type="Proteomes" id="UP001321749"/>
    </source>
</evidence>
<reference evidence="8" key="2">
    <citation type="submission" date="2023-06" db="EMBL/GenBank/DDBJ databases">
        <authorList>
            <consortium name="Lawrence Berkeley National Laboratory"/>
            <person name="Mondo S.J."/>
            <person name="Hensen N."/>
            <person name="Bonometti L."/>
            <person name="Westerberg I."/>
            <person name="Brannstrom I.O."/>
            <person name="Guillou S."/>
            <person name="Cros-Aarteil S."/>
            <person name="Calhoun S."/>
            <person name="Haridas S."/>
            <person name="Kuo A."/>
            <person name="Pangilinan J."/>
            <person name="Riley R."/>
            <person name="Labutti K."/>
            <person name="Andreopoulos B."/>
            <person name="Lipzen A."/>
            <person name="Chen C."/>
            <person name="Yanf M."/>
            <person name="Daum C."/>
            <person name="Ng V."/>
            <person name="Clum A."/>
            <person name="Steindorff A."/>
            <person name="Ohm R."/>
            <person name="Martin F."/>
            <person name="Silar P."/>
            <person name="Natvig D."/>
            <person name="Lalanne C."/>
            <person name="Gautier V."/>
            <person name="Ament-Velasquez S.L."/>
            <person name="Kruys A."/>
            <person name="Hutchinson M.I."/>
            <person name="Powell A.J."/>
            <person name="Barry K."/>
            <person name="Miller A.N."/>
            <person name="Grigoriev I.V."/>
            <person name="Debuchy R."/>
            <person name="Gladieux P."/>
            <person name="Thoren M.H."/>
            <person name="Johannesson H."/>
        </authorList>
    </citation>
    <scope>NUCLEOTIDE SEQUENCE</scope>
    <source>
        <strain evidence="8">PSN324</strain>
    </source>
</reference>
<dbReference type="GO" id="GO:0003677">
    <property type="term" value="F:DNA binding"/>
    <property type="evidence" value="ECO:0007669"/>
    <property type="project" value="UniProtKB-KW"/>
</dbReference>
<feature type="compositionally biased region" description="Polar residues" evidence="7">
    <location>
        <begin position="1"/>
        <end position="10"/>
    </location>
</feature>
<gene>
    <name evidence="8" type="ORF">QBC42DRAFT_39364</name>
</gene>
<dbReference type="AlphaFoldDB" id="A0AAV9HVA9"/>
<keyword evidence="4" id="KW-0238">DNA-binding</keyword>
<organism evidence="8 9">
    <name type="scientific">Cladorrhinum samala</name>
    <dbReference type="NCBI Taxonomy" id="585594"/>
    <lineage>
        <taxon>Eukaryota</taxon>
        <taxon>Fungi</taxon>
        <taxon>Dikarya</taxon>
        <taxon>Ascomycota</taxon>
        <taxon>Pezizomycotina</taxon>
        <taxon>Sordariomycetes</taxon>
        <taxon>Sordariomycetidae</taxon>
        <taxon>Sordariales</taxon>
        <taxon>Podosporaceae</taxon>
        <taxon>Cladorrhinum</taxon>
    </lineage>
</organism>
<comment type="similarity">
    <text evidence="2">Belongs to the CENP-X/MHF2 family.</text>
</comment>
<dbReference type="GO" id="GO:0006281">
    <property type="term" value="P:DNA repair"/>
    <property type="evidence" value="ECO:0007669"/>
    <property type="project" value="UniProtKB-KW"/>
</dbReference>
<keyword evidence="5" id="KW-0234">DNA repair</keyword>
<evidence type="ECO:0000256" key="6">
    <source>
        <dbReference type="ARBA" id="ARBA00023242"/>
    </source>
</evidence>
<protein>
    <submittedName>
        <fullName evidence="8">Centromere protein X</fullName>
    </submittedName>
</protein>
<dbReference type="EMBL" id="MU864946">
    <property type="protein sequence ID" value="KAK4464658.1"/>
    <property type="molecule type" value="Genomic_DNA"/>
</dbReference>
<dbReference type="GO" id="GO:0051382">
    <property type="term" value="P:kinetochore assembly"/>
    <property type="evidence" value="ECO:0007669"/>
    <property type="project" value="InterPro"/>
</dbReference>
<sequence>MPPKTSGSSGRESRPAATGANKSNASKSSNSSSNKRTAPGNGSSSVGRASKRQVTIPDDEDEEMEEEEDVGGEEVEEDQQEEDDEEEEEEEEEGEEGEERASVPPELVTRILHEFFEKEGTRITKSANKAVVGYVDIFVREAIARAGAVRGSRGGFLEVEDLEKVAPELLLDM</sequence>
<evidence type="ECO:0000256" key="4">
    <source>
        <dbReference type="ARBA" id="ARBA00023125"/>
    </source>
</evidence>
<name>A0AAV9HVA9_9PEZI</name>
<dbReference type="Proteomes" id="UP001321749">
    <property type="component" value="Unassembled WGS sequence"/>
</dbReference>
<dbReference type="GO" id="GO:0071821">
    <property type="term" value="C:FANCM-MHF complex"/>
    <property type="evidence" value="ECO:0007669"/>
    <property type="project" value="TreeGrafter"/>
</dbReference>